<feature type="non-terminal residue" evidence="1">
    <location>
        <position position="1"/>
    </location>
</feature>
<protein>
    <submittedName>
        <fullName evidence="1">HEAT domain-containing protein</fullName>
    </submittedName>
</protein>
<dbReference type="GO" id="GO:0000796">
    <property type="term" value="C:condensin complex"/>
    <property type="evidence" value="ECO:0007669"/>
    <property type="project" value="InterPro"/>
</dbReference>
<dbReference type="InterPro" id="IPR027165">
    <property type="entry name" value="CND3"/>
</dbReference>
<gene>
    <name evidence="1" type="ORF">AMK59_7935</name>
</gene>
<sequence length="650" mass="75552">VFLVAYYFDNCFEKQIILPISEMDVKEIFDLVQHEPKNCNKYLKMLHNLYIKEEFSNFFASFNKHLLQAFLQPFPNCFAKAVISFASSFCLEIVTNFEKQMQHMENGEYESHPFFVHLIAAVLKCIPVDDNNVRYHASLLLAMLFTNFGPDISISDVICDKIQRAMLERAEDLKPHIRLQAITVLTRLQNPHDVNCPIIQRFINSLGDPSPLVRKAVVESIAPCRGTFLHIITRLRDVDGTVRASTYTKLLKVSPKIISIVNRQTILMNGFTENNEALQKKFKNVLLTKWLDVYENNVIEFMRALKLDANEEDLKQTEEIYELLLPIIFTMMPLQELIQLLGLDESKMIPTEELTIEKVTYWSCLISNLLNISDSNVDFEENIPTVVSMVTCIENFVKMKSDTSLELWQYFEYQQTLRKLFELILKLDNSDEFGRQKIRKLLEYVLTKVKMEPDVLNIVIKAFHNILPDTEQLAYEICSIITDIKDPLEPLELPIGVRREQDVQIAQLKVKHHMKTDELKKAIDEKQYEIVDKLSKEAAVFETQIKELQTKFAQPILVRKPHNDVEIICRCLDIAISFLEVLPIEKLPNSLVTFKEEFLTNNDIDIRYATIFQRIFKLSCLYSMIDRDAALQSLEGICAPVSRHFNRLKY</sequence>
<dbReference type="PANTHER" id="PTHR14418">
    <property type="entry name" value="CONDENSIN COMPLEX SUBUNIT 3-RELATED"/>
    <property type="match status" value="1"/>
</dbReference>
<dbReference type="OrthoDB" id="27187at2759"/>
<comment type="caution">
    <text evidence="1">The sequence shown here is derived from an EMBL/GenBank/DDBJ whole genome shotgun (WGS) entry which is preliminary data.</text>
</comment>
<dbReference type="GO" id="GO:0005737">
    <property type="term" value="C:cytoplasm"/>
    <property type="evidence" value="ECO:0007669"/>
    <property type="project" value="TreeGrafter"/>
</dbReference>
<dbReference type="SUPFAM" id="SSF48371">
    <property type="entry name" value="ARM repeat"/>
    <property type="match status" value="1"/>
</dbReference>
<keyword evidence="2" id="KW-1185">Reference proteome</keyword>
<evidence type="ECO:0000313" key="2">
    <source>
        <dbReference type="Proteomes" id="UP000051574"/>
    </source>
</evidence>
<dbReference type="AlphaFoldDB" id="A0A0T6ATG6"/>
<dbReference type="InterPro" id="IPR016024">
    <property type="entry name" value="ARM-type_fold"/>
</dbReference>
<dbReference type="InterPro" id="IPR011989">
    <property type="entry name" value="ARM-like"/>
</dbReference>
<dbReference type="GO" id="GO:0007076">
    <property type="term" value="P:mitotic chromosome condensation"/>
    <property type="evidence" value="ECO:0007669"/>
    <property type="project" value="InterPro"/>
</dbReference>
<dbReference type="GO" id="GO:0000793">
    <property type="term" value="C:condensed chromosome"/>
    <property type="evidence" value="ECO:0007669"/>
    <property type="project" value="TreeGrafter"/>
</dbReference>
<dbReference type="EMBL" id="LJIG01022853">
    <property type="protein sequence ID" value="KRT78380.1"/>
    <property type="molecule type" value="Genomic_DNA"/>
</dbReference>
<name>A0A0T6ATG6_9SCAR</name>
<dbReference type="Gene3D" id="1.25.10.10">
    <property type="entry name" value="Leucine-rich Repeat Variant"/>
    <property type="match status" value="1"/>
</dbReference>
<dbReference type="Proteomes" id="UP000051574">
    <property type="component" value="Unassembled WGS sequence"/>
</dbReference>
<proteinExistence type="predicted"/>
<reference evidence="1 2" key="1">
    <citation type="submission" date="2015-09" db="EMBL/GenBank/DDBJ databases">
        <title>Draft genome of the scarab beetle Oryctes borbonicus.</title>
        <authorList>
            <person name="Meyer J.M."/>
            <person name="Markov G.V."/>
            <person name="Baskaran P."/>
            <person name="Herrmann M."/>
            <person name="Sommer R.J."/>
            <person name="Roedelsperger C."/>
        </authorList>
    </citation>
    <scope>NUCLEOTIDE SEQUENCE [LARGE SCALE GENOMIC DNA]</scope>
    <source>
        <strain evidence="1">OB123</strain>
        <tissue evidence="1">Whole animal</tissue>
    </source>
</reference>
<organism evidence="1 2">
    <name type="scientific">Oryctes borbonicus</name>
    <dbReference type="NCBI Taxonomy" id="1629725"/>
    <lineage>
        <taxon>Eukaryota</taxon>
        <taxon>Metazoa</taxon>
        <taxon>Ecdysozoa</taxon>
        <taxon>Arthropoda</taxon>
        <taxon>Hexapoda</taxon>
        <taxon>Insecta</taxon>
        <taxon>Pterygota</taxon>
        <taxon>Neoptera</taxon>
        <taxon>Endopterygota</taxon>
        <taxon>Coleoptera</taxon>
        <taxon>Polyphaga</taxon>
        <taxon>Scarabaeiformia</taxon>
        <taxon>Scarabaeidae</taxon>
        <taxon>Dynastinae</taxon>
        <taxon>Oryctes</taxon>
    </lineage>
</organism>
<dbReference type="PANTHER" id="PTHR14418:SF5">
    <property type="entry name" value="CONDENSIN COMPLEX SUBUNIT 3"/>
    <property type="match status" value="1"/>
</dbReference>
<accession>A0A0T6ATG6</accession>
<evidence type="ECO:0000313" key="1">
    <source>
        <dbReference type="EMBL" id="KRT78380.1"/>
    </source>
</evidence>